<feature type="transmembrane region" description="Helical" evidence="11">
    <location>
        <begin position="45"/>
        <end position="63"/>
    </location>
</feature>
<evidence type="ECO:0000256" key="2">
    <source>
        <dbReference type="ARBA" id="ARBA00010663"/>
    </source>
</evidence>
<keyword evidence="7 11" id="KW-0297">G-protein coupled receptor</keyword>
<dbReference type="Bgee" id="ENSOANG00000043130">
    <property type="expression patterns" value="Expressed in testis"/>
</dbReference>
<evidence type="ECO:0000256" key="11">
    <source>
        <dbReference type="RuleBase" id="RU364061"/>
    </source>
</evidence>
<feature type="domain" description="G-protein coupled receptors family 1 profile" evidence="12">
    <location>
        <begin position="22"/>
        <end position="286"/>
    </location>
</feature>
<evidence type="ECO:0000256" key="9">
    <source>
        <dbReference type="ARBA" id="ARBA00023170"/>
    </source>
</evidence>
<accession>A0A6I8NFT3</accession>
<feature type="transmembrane region" description="Helical" evidence="11">
    <location>
        <begin position="236"/>
        <end position="258"/>
    </location>
</feature>
<dbReference type="GO" id="GO:0007606">
    <property type="term" value="P:sensory perception of chemical stimulus"/>
    <property type="evidence" value="ECO:0007669"/>
    <property type="project" value="UniProtKB-ARBA"/>
</dbReference>
<dbReference type="FunFam" id="1.20.1070.10:FF:000281">
    <property type="entry name" value="Vomeronasal type-1 receptor"/>
    <property type="match status" value="1"/>
</dbReference>
<reference evidence="13" key="2">
    <citation type="submission" date="2025-09" db="UniProtKB">
        <authorList>
            <consortium name="Ensembl"/>
        </authorList>
    </citation>
    <scope>IDENTIFICATION</scope>
    <source>
        <strain evidence="13">Glennie</strain>
    </source>
</reference>
<dbReference type="GO" id="GO:0016503">
    <property type="term" value="F:pheromone receptor activity"/>
    <property type="evidence" value="ECO:0007669"/>
    <property type="project" value="InterPro"/>
</dbReference>
<comment type="similarity">
    <text evidence="2 11">Belongs to the G-protein coupled receptor 1 family.</text>
</comment>
<evidence type="ECO:0000256" key="4">
    <source>
        <dbReference type="ARBA" id="ARBA00022507"/>
    </source>
</evidence>
<feature type="transmembrane region" description="Helical" evidence="11">
    <location>
        <begin position="12"/>
        <end position="33"/>
    </location>
</feature>
<evidence type="ECO:0000313" key="14">
    <source>
        <dbReference type="Proteomes" id="UP000002279"/>
    </source>
</evidence>
<dbReference type="GO" id="GO:0005550">
    <property type="term" value="F:pheromone binding"/>
    <property type="evidence" value="ECO:0000318"/>
    <property type="project" value="GO_Central"/>
</dbReference>
<dbReference type="PRINTS" id="PR01534">
    <property type="entry name" value="VOMERONASL1R"/>
</dbReference>
<keyword evidence="10 11" id="KW-0807">Transducer</keyword>
<dbReference type="InParanoid" id="A0A6I8NFT3"/>
<keyword evidence="8 11" id="KW-0472">Membrane</keyword>
<reference evidence="13" key="1">
    <citation type="submission" date="2025-08" db="UniProtKB">
        <authorList>
            <consortium name="Ensembl"/>
        </authorList>
    </citation>
    <scope>IDENTIFICATION</scope>
    <source>
        <strain evidence="13">Glennie</strain>
    </source>
</reference>
<feature type="transmembrane region" description="Helical" evidence="11">
    <location>
        <begin position="83"/>
        <end position="108"/>
    </location>
</feature>
<dbReference type="AlphaFoldDB" id="A0A6I8NFT3"/>
<dbReference type="Ensembl" id="ENSOANT00000058030.1">
    <property type="protein sequence ID" value="ENSOANP00000040083.1"/>
    <property type="gene ID" value="ENSOANG00000043130.1"/>
</dbReference>
<evidence type="ECO:0000256" key="10">
    <source>
        <dbReference type="ARBA" id="ARBA00023224"/>
    </source>
</evidence>
<keyword evidence="4 11" id="KW-0589">Pheromone response</keyword>
<feature type="transmembrane region" description="Helical" evidence="11">
    <location>
        <begin position="190"/>
        <end position="209"/>
    </location>
</feature>
<proteinExistence type="inferred from homology"/>
<gene>
    <name evidence="13" type="primary">ORNANAV1R3214</name>
</gene>
<evidence type="ECO:0000256" key="5">
    <source>
        <dbReference type="ARBA" id="ARBA00022692"/>
    </source>
</evidence>
<sequence>MDGTELSFGTAILLQISIGSIANVFLLLFYASVISASPKPSSSDLILAHLALANTIVLLTYGIPEALSAWGWRNFLDAVGCKILIYFYRVARGLAICSTCLLSVFQAVTISPGTSRWAGAKAKLPQRIVPFCALSWPLNMLIEVSNLIYMTGPQNSSSLRLILDLKYCSTMSASEASALAVAIALALRDLFFVGLMSLASGYMVLVLYGHHRQVRHIHRTGCSSGAMPEVTAAKRVIALVSLYILLYGRQAVTLSVLMNMKGTSPLLMNSHMVLGFTFSVVCPFLMIMSDRRMRTFWRRGSPGSAAGPS</sequence>
<keyword evidence="14" id="KW-1185">Reference proteome</keyword>
<keyword evidence="5 11" id="KW-0812">Transmembrane</keyword>
<evidence type="ECO:0000259" key="12">
    <source>
        <dbReference type="PROSITE" id="PS50262"/>
    </source>
</evidence>
<dbReference type="GeneTree" id="ENSGT01030000234553"/>
<feature type="transmembrane region" description="Helical" evidence="11">
    <location>
        <begin position="270"/>
        <end position="289"/>
    </location>
</feature>
<dbReference type="OMA" id="WITNITF"/>
<evidence type="ECO:0000256" key="3">
    <source>
        <dbReference type="ARBA" id="ARBA00022475"/>
    </source>
</evidence>
<dbReference type="GO" id="GO:0005886">
    <property type="term" value="C:plasma membrane"/>
    <property type="evidence" value="ECO:0000318"/>
    <property type="project" value="GO_Central"/>
</dbReference>
<keyword evidence="3 11" id="KW-1003">Cell membrane</keyword>
<evidence type="ECO:0000256" key="7">
    <source>
        <dbReference type="ARBA" id="ARBA00023040"/>
    </source>
</evidence>
<dbReference type="GO" id="GO:0019236">
    <property type="term" value="P:response to pheromone"/>
    <property type="evidence" value="ECO:0007669"/>
    <property type="project" value="UniProtKB-KW"/>
</dbReference>
<comment type="subcellular location">
    <subcellularLocation>
        <location evidence="1 11">Cell membrane</location>
        <topology evidence="1 11">Multi-pass membrane protein</topology>
    </subcellularLocation>
</comment>
<dbReference type="Proteomes" id="UP000002279">
    <property type="component" value="Unplaced"/>
</dbReference>
<dbReference type="Pfam" id="PF03402">
    <property type="entry name" value="V1R"/>
    <property type="match status" value="1"/>
</dbReference>
<dbReference type="Gene3D" id="1.20.1070.10">
    <property type="entry name" value="Rhodopsin 7-helix transmembrane proteins"/>
    <property type="match status" value="1"/>
</dbReference>
<dbReference type="SUPFAM" id="SSF81321">
    <property type="entry name" value="Family A G protein-coupled receptor-like"/>
    <property type="match status" value="1"/>
</dbReference>
<protein>
    <recommendedName>
        <fullName evidence="11">Vomeronasal type-1 receptor</fullName>
    </recommendedName>
</protein>
<keyword evidence="9 11" id="KW-0675">Receptor</keyword>
<dbReference type="PROSITE" id="PS50262">
    <property type="entry name" value="G_PROTEIN_RECEP_F1_2"/>
    <property type="match status" value="1"/>
</dbReference>
<dbReference type="PANTHER" id="PTHR24062">
    <property type="entry name" value="VOMERONASAL TYPE-1 RECEPTOR"/>
    <property type="match status" value="1"/>
</dbReference>
<evidence type="ECO:0000313" key="13">
    <source>
        <dbReference type="Ensembl" id="ENSOANP00000040083.1"/>
    </source>
</evidence>
<dbReference type="InterPro" id="IPR004072">
    <property type="entry name" value="Vmron_rcpt_1"/>
</dbReference>
<evidence type="ECO:0000256" key="8">
    <source>
        <dbReference type="ARBA" id="ARBA00023136"/>
    </source>
</evidence>
<dbReference type="InterPro" id="IPR017452">
    <property type="entry name" value="GPCR_Rhodpsn_7TM"/>
</dbReference>
<keyword evidence="6 11" id="KW-1133">Transmembrane helix</keyword>
<name>A0A6I8NFT3_ORNAN</name>
<evidence type="ECO:0000256" key="1">
    <source>
        <dbReference type="ARBA" id="ARBA00004651"/>
    </source>
</evidence>
<organism evidence="13 14">
    <name type="scientific">Ornithorhynchus anatinus</name>
    <name type="common">Duckbill platypus</name>
    <dbReference type="NCBI Taxonomy" id="9258"/>
    <lineage>
        <taxon>Eukaryota</taxon>
        <taxon>Metazoa</taxon>
        <taxon>Chordata</taxon>
        <taxon>Craniata</taxon>
        <taxon>Vertebrata</taxon>
        <taxon>Euteleostomi</taxon>
        <taxon>Mammalia</taxon>
        <taxon>Monotremata</taxon>
        <taxon>Ornithorhynchidae</taxon>
        <taxon>Ornithorhynchus</taxon>
    </lineage>
</organism>
<evidence type="ECO:0000256" key="6">
    <source>
        <dbReference type="ARBA" id="ARBA00022989"/>
    </source>
</evidence>